<evidence type="ECO:0000313" key="2">
    <source>
        <dbReference type="Proteomes" id="UP001164250"/>
    </source>
</evidence>
<organism evidence="1 2">
    <name type="scientific">Pistacia atlantica</name>
    <dbReference type="NCBI Taxonomy" id="434234"/>
    <lineage>
        <taxon>Eukaryota</taxon>
        <taxon>Viridiplantae</taxon>
        <taxon>Streptophyta</taxon>
        <taxon>Embryophyta</taxon>
        <taxon>Tracheophyta</taxon>
        <taxon>Spermatophyta</taxon>
        <taxon>Magnoliopsida</taxon>
        <taxon>eudicotyledons</taxon>
        <taxon>Gunneridae</taxon>
        <taxon>Pentapetalae</taxon>
        <taxon>rosids</taxon>
        <taxon>malvids</taxon>
        <taxon>Sapindales</taxon>
        <taxon>Anacardiaceae</taxon>
        <taxon>Pistacia</taxon>
    </lineage>
</organism>
<reference evidence="2" key="1">
    <citation type="journal article" date="2023" name="G3 (Bethesda)">
        <title>Genome assembly and association tests identify interacting loci associated with vigor, precocity, and sex in interspecific pistachio rootstocks.</title>
        <authorList>
            <person name="Palmer W."/>
            <person name="Jacygrad E."/>
            <person name="Sagayaradj S."/>
            <person name="Cavanaugh K."/>
            <person name="Han R."/>
            <person name="Bertier L."/>
            <person name="Beede B."/>
            <person name="Kafkas S."/>
            <person name="Golino D."/>
            <person name="Preece J."/>
            <person name="Michelmore R."/>
        </authorList>
    </citation>
    <scope>NUCLEOTIDE SEQUENCE [LARGE SCALE GENOMIC DNA]</scope>
</reference>
<evidence type="ECO:0000313" key="1">
    <source>
        <dbReference type="EMBL" id="KAJ0084664.1"/>
    </source>
</evidence>
<keyword evidence="2" id="KW-1185">Reference proteome</keyword>
<accession>A0ACC1AAV9</accession>
<sequence length="148" mass="16947">MEGQLNVDGHTLKKSHQEVLDFNNLKSFEVHNCCSLRHLFTSSIILGLAQLRKIEVKNYALMEEIILKEEEKEAGIEKIMIPQLSYIILELLPNLTSFYSGMNTLERLALKAIILSKCPQIETFVFTDMKHKSDHIAPLFNEKVAFPS</sequence>
<proteinExistence type="predicted"/>
<name>A0ACC1AAV9_9ROSI</name>
<dbReference type="Proteomes" id="UP001164250">
    <property type="component" value="Chromosome 11"/>
</dbReference>
<comment type="caution">
    <text evidence="1">The sequence shown here is derived from an EMBL/GenBank/DDBJ whole genome shotgun (WGS) entry which is preliminary data.</text>
</comment>
<gene>
    <name evidence="1" type="ORF">Patl1_30022</name>
</gene>
<protein>
    <submittedName>
        <fullName evidence="1">Uncharacterized protein</fullName>
    </submittedName>
</protein>
<dbReference type="EMBL" id="CM047907">
    <property type="protein sequence ID" value="KAJ0084664.1"/>
    <property type="molecule type" value="Genomic_DNA"/>
</dbReference>